<name>A0A2G9U8P8_TELCI</name>
<dbReference type="EMBL" id="KZ348658">
    <property type="protein sequence ID" value="PIO65870.1"/>
    <property type="molecule type" value="Genomic_DNA"/>
</dbReference>
<evidence type="ECO:0008006" key="3">
    <source>
        <dbReference type="Google" id="ProtNLM"/>
    </source>
</evidence>
<dbReference type="SUPFAM" id="SSF56112">
    <property type="entry name" value="Protein kinase-like (PK-like)"/>
    <property type="match status" value="1"/>
</dbReference>
<proteinExistence type="predicted"/>
<dbReference type="InterPro" id="IPR011009">
    <property type="entry name" value="Kinase-like_dom_sf"/>
</dbReference>
<reference evidence="1 2" key="1">
    <citation type="submission" date="2015-09" db="EMBL/GenBank/DDBJ databases">
        <title>Draft genome of the parasitic nematode Teladorsagia circumcincta isolate WARC Sus (inbred).</title>
        <authorList>
            <person name="Mitreva M."/>
        </authorList>
    </citation>
    <scope>NUCLEOTIDE SEQUENCE [LARGE SCALE GENOMIC DNA]</scope>
    <source>
        <strain evidence="1 2">S</strain>
    </source>
</reference>
<dbReference type="Proteomes" id="UP000230423">
    <property type="component" value="Unassembled WGS sequence"/>
</dbReference>
<gene>
    <name evidence="1" type="ORF">TELCIR_12439</name>
</gene>
<feature type="non-terminal residue" evidence="1">
    <location>
        <position position="45"/>
    </location>
</feature>
<evidence type="ECO:0000313" key="1">
    <source>
        <dbReference type="EMBL" id="PIO65870.1"/>
    </source>
</evidence>
<keyword evidence="2" id="KW-1185">Reference proteome</keyword>
<dbReference type="AlphaFoldDB" id="A0A2G9U8P8"/>
<protein>
    <recommendedName>
        <fullName evidence="3">Protein kinase domain-containing protein</fullName>
    </recommendedName>
</protein>
<organism evidence="1 2">
    <name type="scientific">Teladorsagia circumcincta</name>
    <name type="common">Brown stomach worm</name>
    <name type="synonym">Ostertagia circumcincta</name>
    <dbReference type="NCBI Taxonomy" id="45464"/>
    <lineage>
        <taxon>Eukaryota</taxon>
        <taxon>Metazoa</taxon>
        <taxon>Ecdysozoa</taxon>
        <taxon>Nematoda</taxon>
        <taxon>Chromadorea</taxon>
        <taxon>Rhabditida</taxon>
        <taxon>Rhabditina</taxon>
        <taxon>Rhabditomorpha</taxon>
        <taxon>Strongyloidea</taxon>
        <taxon>Trichostrongylidae</taxon>
        <taxon>Teladorsagia</taxon>
    </lineage>
</organism>
<sequence length="45" mass="4807">MGTPLGPVKINLGDRIKDQFVVKKKIGEGACGQVYLVHVIDPSGK</sequence>
<accession>A0A2G9U8P8</accession>
<evidence type="ECO:0000313" key="2">
    <source>
        <dbReference type="Proteomes" id="UP000230423"/>
    </source>
</evidence>
<dbReference type="OrthoDB" id="5979581at2759"/>